<dbReference type="RefSeq" id="WP_154282415.1">
    <property type="nucleotide sequence ID" value="NZ_JBHUJQ010000001.1"/>
</dbReference>
<name>A0A7K0G306_9SPHI</name>
<dbReference type="EMBL" id="WKKH01000037">
    <property type="protein sequence ID" value="MRX78002.1"/>
    <property type="molecule type" value="Genomic_DNA"/>
</dbReference>
<keyword evidence="2" id="KW-1185">Reference proteome</keyword>
<accession>A0A7K0G306</accession>
<organism evidence="1 2">
    <name type="scientific">Pedobacter petrophilus</name>
    <dbReference type="NCBI Taxonomy" id="1908241"/>
    <lineage>
        <taxon>Bacteria</taxon>
        <taxon>Pseudomonadati</taxon>
        <taxon>Bacteroidota</taxon>
        <taxon>Sphingobacteriia</taxon>
        <taxon>Sphingobacteriales</taxon>
        <taxon>Sphingobacteriaceae</taxon>
        <taxon>Pedobacter</taxon>
    </lineage>
</organism>
<evidence type="ECO:0000313" key="1">
    <source>
        <dbReference type="EMBL" id="MRX78002.1"/>
    </source>
</evidence>
<comment type="caution">
    <text evidence="1">The sequence shown here is derived from an EMBL/GenBank/DDBJ whole genome shotgun (WGS) entry which is preliminary data.</text>
</comment>
<evidence type="ECO:0000313" key="2">
    <source>
        <dbReference type="Proteomes" id="UP000487757"/>
    </source>
</evidence>
<protein>
    <submittedName>
        <fullName evidence="1">Uncharacterized protein</fullName>
    </submittedName>
</protein>
<reference evidence="1 2" key="1">
    <citation type="submission" date="2019-11" db="EMBL/GenBank/DDBJ databases">
        <title>Pedobacter petrophilus genome.</title>
        <authorList>
            <person name="Feldbauer M.J."/>
            <person name="Newman J.D."/>
        </authorList>
    </citation>
    <scope>NUCLEOTIDE SEQUENCE [LARGE SCALE GENOMIC DNA]</scope>
    <source>
        <strain evidence="1 2">LMG 29686</strain>
    </source>
</reference>
<dbReference type="Proteomes" id="UP000487757">
    <property type="component" value="Unassembled WGS sequence"/>
</dbReference>
<proteinExistence type="predicted"/>
<dbReference type="AlphaFoldDB" id="A0A7K0G306"/>
<sequence>MSKFSSLVLLINSLSKGEKRYFKLYSNLQQGTKDYLRLFNEIQKGLSLNEAKKAYSQKQLDSSFDVTCNYLYKLLLNALLHVRTEKDINIKLNIEILKIPILFEKGLYEDGFKSLKNIQFVAEKSELPTIHLRAAALELHYINSLSFHTIAEEGLINKQMKLQGLLKSSQHTFQHQSLYQLLHHRLIYKGNVRTKEQKQELNDLLITELGLLSKSFAENFESKKTHYLFQSYYFMSIGNYSSALKTFYELNQLFEERSQVFEGTEIDYLLTIEGILDSLKSIKRYDEMHFFIEKLKQQKSIGNHYEINRRRIIYIYTTIGYLEKGNFGDAKLLIEQNKTILFEKLNLLELSKQAEVYMYTALIYLVEGNLEKAHITLNEILLESKLYYTLPVYRTFRLIRLMVHFEMGNHDYIKHEIRSIKRTLSGSNHQTYLLEKLMFKFLIQDNLPTLFKEKTALWNKTKKAFDKLKTDKYEIQVLNIFNFDAWTEGQLFKKPLATILKEKYEEDYPF</sequence>
<dbReference type="OrthoDB" id="714416at2"/>
<gene>
    <name evidence="1" type="ORF">GJU39_18135</name>
</gene>